<name>A0A916W2L6_9BACT</name>
<evidence type="ECO:0008006" key="5">
    <source>
        <dbReference type="Google" id="ProtNLM"/>
    </source>
</evidence>
<gene>
    <name evidence="3" type="ORF">GCM10011507_12400</name>
</gene>
<evidence type="ECO:0000313" key="3">
    <source>
        <dbReference type="EMBL" id="GGA62382.1"/>
    </source>
</evidence>
<feature type="domain" description="Transglutaminase-like" evidence="1">
    <location>
        <begin position="267"/>
        <end position="348"/>
    </location>
</feature>
<feature type="domain" description="DUF3857" evidence="2">
    <location>
        <begin position="51"/>
        <end position="208"/>
    </location>
</feature>
<dbReference type="Pfam" id="PF01841">
    <property type="entry name" value="Transglut_core"/>
    <property type="match status" value="1"/>
</dbReference>
<proteinExistence type="predicted"/>
<protein>
    <recommendedName>
        <fullName evidence="5">DUF3857 domain-containing protein</fullName>
    </recommendedName>
</protein>
<dbReference type="Gene3D" id="2.60.40.3140">
    <property type="match status" value="1"/>
</dbReference>
<dbReference type="Proteomes" id="UP000648801">
    <property type="component" value="Unassembled WGS sequence"/>
</dbReference>
<evidence type="ECO:0000313" key="4">
    <source>
        <dbReference type="Proteomes" id="UP000648801"/>
    </source>
</evidence>
<evidence type="ECO:0000259" key="2">
    <source>
        <dbReference type="Pfam" id="PF12969"/>
    </source>
</evidence>
<keyword evidence="4" id="KW-1185">Reference proteome</keyword>
<dbReference type="Gene3D" id="2.60.120.1130">
    <property type="match status" value="1"/>
</dbReference>
<dbReference type="InterPro" id="IPR024618">
    <property type="entry name" value="DUF3857"/>
</dbReference>
<dbReference type="InterPro" id="IPR038765">
    <property type="entry name" value="Papain-like_cys_pep_sf"/>
</dbReference>
<dbReference type="EMBL" id="BMJB01000001">
    <property type="protein sequence ID" value="GGA62382.1"/>
    <property type="molecule type" value="Genomic_DNA"/>
</dbReference>
<dbReference type="InterPro" id="IPR002931">
    <property type="entry name" value="Transglutaminase-like"/>
</dbReference>
<sequence>MLAATPFVFASKQDAVPDWVTTATAQKLPDYPAETNAVVLLDDTTYTVASDGTAIEHCRHVVKILRPQGRDEGLVSIPFDKDDKILSLHVWSIGPDGHQYALKDNQIGEVGYGDGDILFEDVRAKTATPPGRDPGGVIAYEYEQRSRPYLTEDTWSFQGEIPALTQSYTLVLPPGYTFGTVWANHQEEKPIDLENQHWRWEMNNIPAVNLDRVLLRPSEESLVGRMTIHYAGPGIPLASDGTWKSIGEWYTSLSKDRLVATPDIAAKATELTAGKTDFYDRAAAIGDFVQTQIRYVAIELGIGGYQPHFAGDVFRNRYGDCKDKATLLSAMLSSVGIHSALVMVDTSRGVIAADAPSIVGNHMIAAIEIPNGYSSPKLHSVITAKTGRRYLIFDPTWDKTPFGQLEYNLQGGYGLLVEGQDSQIVQFPVLSPELNTIERTGSFKLAADGSLQGTITEKRYGDVSENRRRLYTMGDAKEQTEFLDRVLGQDFAAFSISGFKVENAGALDKDLTTSFAITADHFARMMGPLLVIRPRILGSDEPEVDHKVRHVPVNLYETMQEKDDFTITLPAGYGVDEAPDPVNVDLGFASYQSSSTVQGNVLHYTRIYTVRQITLPADKYSEVQKLAGIIASDEQSRAVLKKQ</sequence>
<dbReference type="Gene3D" id="3.10.620.30">
    <property type="match status" value="1"/>
</dbReference>
<accession>A0A916W2L6</accession>
<dbReference type="AlphaFoldDB" id="A0A916W2L6"/>
<organism evidence="3 4">
    <name type="scientific">Edaphobacter acidisoli</name>
    <dbReference type="NCBI Taxonomy" id="2040573"/>
    <lineage>
        <taxon>Bacteria</taxon>
        <taxon>Pseudomonadati</taxon>
        <taxon>Acidobacteriota</taxon>
        <taxon>Terriglobia</taxon>
        <taxon>Terriglobales</taxon>
        <taxon>Acidobacteriaceae</taxon>
        <taxon>Edaphobacter</taxon>
    </lineage>
</organism>
<reference evidence="3" key="2">
    <citation type="submission" date="2020-09" db="EMBL/GenBank/DDBJ databases">
        <authorList>
            <person name="Sun Q."/>
            <person name="Zhou Y."/>
        </authorList>
    </citation>
    <scope>NUCLEOTIDE SEQUENCE</scope>
    <source>
        <strain evidence="3">CGMCC 1.15447</strain>
    </source>
</reference>
<reference evidence="3" key="1">
    <citation type="journal article" date="2014" name="Int. J. Syst. Evol. Microbiol.">
        <title>Complete genome sequence of Corynebacterium casei LMG S-19264T (=DSM 44701T), isolated from a smear-ripened cheese.</title>
        <authorList>
            <consortium name="US DOE Joint Genome Institute (JGI-PGF)"/>
            <person name="Walter F."/>
            <person name="Albersmeier A."/>
            <person name="Kalinowski J."/>
            <person name="Ruckert C."/>
        </authorList>
    </citation>
    <scope>NUCLEOTIDE SEQUENCE</scope>
    <source>
        <strain evidence="3">CGMCC 1.15447</strain>
    </source>
</reference>
<comment type="caution">
    <text evidence="3">The sequence shown here is derived from an EMBL/GenBank/DDBJ whole genome shotgun (WGS) entry which is preliminary data.</text>
</comment>
<evidence type="ECO:0000259" key="1">
    <source>
        <dbReference type="Pfam" id="PF01841"/>
    </source>
</evidence>
<dbReference type="Pfam" id="PF12969">
    <property type="entry name" value="DUF3857"/>
    <property type="match status" value="1"/>
</dbReference>
<dbReference type="SUPFAM" id="SSF54001">
    <property type="entry name" value="Cysteine proteinases"/>
    <property type="match status" value="1"/>
</dbReference>